<accession>A0A540LIA8</accession>
<comment type="catalytic activity">
    <reaction evidence="4">
        <text>Hydrolysis of (1-&gt;4)-alpha-D-glucosidic linkages in polysaccharides so as to remove successive maltose units from the non-reducing ends of the chains.</text>
        <dbReference type="EC" id="3.2.1.2"/>
    </reaction>
</comment>
<dbReference type="GO" id="GO:0000272">
    <property type="term" value="P:polysaccharide catabolic process"/>
    <property type="evidence" value="ECO:0007669"/>
    <property type="project" value="UniProtKB-KW"/>
</dbReference>
<keyword evidence="2 4" id="KW-0119">Carbohydrate metabolism</keyword>
<dbReference type="Pfam" id="PF01373">
    <property type="entry name" value="Glyco_hydro_14"/>
    <property type="match status" value="1"/>
</dbReference>
<dbReference type="AlphaFoldDB" id="A0A540LIA8"/>
<keyword evidence="4" id="KW-0378">Hydrolase</keyword>
<keyword evidence="4" id="KW-0326">Glycosidase</keyword>
<evidence type="ECO:0000256" key="1">
    <source>
        <dbReference type="ARBA" id="ARBA00005652"/>
    </source>
</evidence>
<sequence length="119" mass="13241">MFLQFRALQRAMVLCSAMFLNRYPAHPFGDGRWKFPGIGEFQCYGNYMMGDLKLAARKEGKPQWKEKGPQKAGCYNSLPSEAIAHPAELTAGYYNTAFRDGCDPVASLLSRHGAALHVP</sequence>
<dbReference type="EC" id="3.2.1.2" evidence="4"/>
<proteinExistence type="inferred from homology"/>
<evidence type="ECO:0000313" key="5">
    <source>
        <dbReference type="EMBL" id="TQD86184.1"/>
    </source>
</evidence>
<reference evidence="5 6" key="1">
    <citation type="journal article" date="2019" name="G3 (Bethesda)">
        <title>Sequencing of a Wild Apple (Malus baccata) Genome Unravels the Differences Between Cultivated and Wild Apple Species Regarding Disease Resistance and Cold Tolerance.</title>
        <authorList>
            <person name="Chen X."/>
        </authorList>
    </citation>
    <scope>NUCLEOTIDE SEQUENCE [LARGE SCALE GENOMIC DNA]</scope>
    <source>
        <strain evidence="6">cv. Shandingzi</strain>
        <tissue evidence="5">Leaves</tissue>
    </source>
</reference>
<dbReference type="STRING" id="106549.A0A540LIA8"/>
<protein>
    <recommendedName>
        <fullName evidence="4">Beta-amylase</fullName>
        <ecNumber evidence="4">3.2.1.2</ecNumber>
    </recommendedName>
</protein>
<keyword evidence="6" id="KW-1185">Reference proteome</keyword>
<dbReference type="PANTHER" id="PTHR31352">
    <property type="entry name" value="BETA-AMYLASE 1, CHLOROPLASTIC"/>
    <property type="match status" value="1"/>
</dbReference>
<dbReference type="PANTHER" id="PTHR31352:SF37">
    <property type="entry name" value="INACTIVE BETA-AMYLASE 4, CHLOROPLASTIC"/>
    <property type="match status" value="1"/>
</dbReference>
<comment type="similarity">
    <text evidence="1 4">Belongs to the glycosyl hydrolase 14 family.</text>
</comment>
<dbReference type="InterPro" id="IPR001554">
    <property type="entry name" value="Glyco_hydro_14"/>
</dbReference>
<comment type="caution">
    <text evidence="5">The sequence shown here is derived from an EMBL/GenBank/DDBJ whole genome shotgun (WGS) entry which is preliminary data.</text>
</comment>
<dbReference type="GO" id="GO:0016161">
    <property type="term" value="F:beta-amylase activity"/>
    <property type="evidence" value="ECO:0007669"/>
    <property type="project" value="UniProtKB-EC"/>
</dbReference>
<gene>
    <name evidence="5" type="ORF">C1H46_028260</name>
</gene>
<name>A0A540LIA8_MALBA</name>
<evidence type="ECO:0000256" key="3">
    <source>
        <dbReference type="ARBA" id="ARBA00023326"/>
    </source>
</evidence>
<dbReference type="Gene3D" id="3.20.20.80">
    <property type="entry name" value="Glycosidases"/>
    <property type="match status" value="2"/>
</dbReference>
<dbReference type="Proteomes" id="UP000315295">
    <property type="component" value="Unassembled WGS sequence"/>
</dbReference>
<evidence type="ECO:0000313" key="6">
    <source>
        <dbReference type="Proteomes" id="UP000315295"/>
    </source>
</evidence>
<organism evidence="5 6">
    <name type="scientific">Malus baccata</name>
    <name type="common">Siberian crab apple</name>
    <name type="synonym">Pyrus baccata</name>
    <dbReference type="NCBI Taxonomy" id="106549"/>
    <lineage>
        <taxon>Eukaryota</taxon>
        <taxon>Viridiplantae</taxon>
        <taxon>Streptophyta</taxon>
        <taxon>Embryophyta</taxon>
        <taxon>Tracheophyta</taxon>
        <taxon>Spermatophyta</taxon>
        <taxon>Magnoliopsida</taxon>
        <taxon>eudicotyledons</taxon>
        <taxon>Gunneridae</taxon>
        <taxon>Pentapetalae</taxon>
        <taxon>rosids</taxon>
        <taxon>fabids</taxon>
        <taxon>Rosales</taxon>
        <taxon>Rosaceae</taxon>
        <taxon>Amygdaloideae</taxon>
        <taxon>Maleae</taxon>
        <taxon>Malus</taxon>
    </lineage>
</organism>
<dbReference type="SUPFAM" id="SSF51445">
    <property type="entry name" value="(Trans)glycosidases"/>
    <property type="match status" value="1"/>
</dbReference>
<evidence type="ECO:0000256" key="4">
    <source>
        <dbReference type="RuleBase" id="RU000509"/>
    </source>
</evidence>
<keyword evidence="3 4" id="KW-0624">Polysaccharide degradation</keyword>
<dbReference type="EMBL" id="VIEB01000574">
    <property type="protein sequence ID" value="TQD86184.1"/>
    <property type="molecule type" value="Genomic_DNA"/>
</dbReference>
<evidence type="ECO:0000256" key="2">
    <source>
        <dbReference type="ARBA" id="ARBA00023277"/>
    </source>
</evidence>
<dbReference type="InterPro" id="IPR017853">
    <property type="entry name" value="GH"/>
</dbReference>